<evidence type="ECO:0000256" key="3">
    <source>
        <dbReference type="ARBA" id="ARBA00024909"/>
    </source>
</evidence>
<dbReference type="OrthoDB" id="407355at2759"/>
<dbReference type="Gene3D" id="1.10.132.20">
    <property type="entry name" value="Ribosome-recycling factor"/>
    <property type="match status" value="1"/>
</dbReference>
<dbReference type="FunFam" id="3.30.1360.40:FF:000001">
    <property type="entry name" value="Ribosome-recycling factor"/>
    <property type="match status" value="1"/>
</dbReference>
<feature type="compositionally biased region" description="Basic and acidic residues" evidence="5">
    <location>
        <begin position="42"/>
        <end position="65"/>
    </location>
</feature>
<feature type="coiled-coil region" evidence="4">
    <location>
        <begin position="255"/>
        <end position="282"/>
    </location>
</feature>
<evidence type="ECO:0000256" key="4">
    <source>
        <dbReference type="SAM" id="Coils"/>
    </source>
</evidence>
<proteinExistence type="inferred from homology"/>
<protein>
    <submittedName>
        <fullName evidence="7">Protein kinase domain-containing protein</fullName>
    </submittedName>
</protein>
<dbReference type="GO" id="GO:0043023">
    <property type="term" value="F:ribosomal large subunit binding"/>
    <property type="evidence" value="ECO:0007669"/>
    <property type="project" value="TreeGrafter"/>
</dbReference>
<comment type="similarity">
    <text evidence="1">Belongs to the RRF family.</text>
</comment>
<keyword evidence="8" id="KW-1185">Reference proteome</keyword>
<keyword evidence="7" id="KW-0418">Kinase</keyword>
<evidence type="ECO:0000256" key="1">
    <source>
        <dbReference type="ARBA" id="ARBA00005912"/>
    </source>
</evidence>
<evidence type="ECO:0000256" key="2">
    <source>
        <dbReference type="ARBA" id="ARBA00022917"/>
    </source>
</evidence>
<dbReference type="SUPFAM" id="SSF55194">
    <property type="entry name" value="Ribosome recycling factor, RRF"/>
    <property type="match status" value="1"/>
</dbReference>
<dbReference type="Gene3D" id="3.30.1360.40">
    <property type="match status" value="1"/>
</dbReference>
<dbReference type="InterPro" id="IPR023584">
    <property type="entry name" value="Ribosome_recyc_fac_dom"/>
</dbReference>
<keyword evidence="7" id="KW-0808">Transferase</keyword>
<keyword evidence="2" id="KW-0648">Protein biosynthesis</keyword>
<organism evidence="7 8">
    <name type="scientific">Mycena chlorophos</name>
    <name type="common">Agaric fungus</name>
    <name type="synonym">Agaricus chlorophos</name>
    <dbReference type="NCBI Taxonomy" id="658473"/>
    <lineage>
        <taxon>Eukaryota</taxon>
        <taxon>Fungi</taxon>
        <taxon>Dikarya</taxon>
        <taxon>Basidiomycota</taxon>
        <taxon>Agaricomycotina</taxon>
        <taxon>Agaricomycetes</taxon>
        <taxon>Agaricomycetidae</taxon>
        <taxon>Agaricales</taxon>
        <taxon>Marasmiineae</taxon>
        <taxon>Mycenaceae</taxon>
        <taxon>Mycena</taxon>
    </lineage>
</organism>
<evidence type="ECO:0000259" key="6">
    <source>
        <dbReference type="Pfam" id="PF01765"/>
    </source>
</evidence>
<evidence type="ECO:0000313" key="8">
    <source>
        <dbReference type="Proteomes" id="UP000613580"/>
    </source>
</evidence>
<name>A0A8H6VT59_MYCCL</name>
<dbReference type="InterPro" id="IPR002661">
    <property type="entry name" value="Ribosome_recyc_fac"/>
</dbReference>
<dbReference type="Pfam" id="PF01765">
    <property type="entry name" value="RRF"/>
    <property type="match status" value="1"/>
</dbReference>
<evidence type="ECO:0000313" key="7">
    <source>
        <dbReference type="EMBL" id="KAF7289128.1"/>
    </source>
</evidence>
<comment type="caution">
    <text evidence="7">The sequence shown here is derived from an EMBL/GenBank/DDBJ whole genome shotgun (WGS) entry which is preliminary data.</text>
</comment>
<dbReference type="GO" id="GO:0016301">
    <property type="term" value="F:kinase activity"/>
    <property type="evidence" value="ECO:0007669"/>
    <property type="project" value="UniProtKB-KW"/>
</dbReference>
<dbReference type="InterPro" id="IPR036191">
    <property type="entry name" value="RRF_sf"/>
</dbReference>
<dbReference type="Proteomes" id="UP000613580">
    <property type="component" value="Unassembled WGS sequence"/>
</dbReference>
<reference evidence="7" key="1">
    <citation type="submission" date="2020-05" db="EMBL/GenBank/DDBJ databases">
        <title>Mycena genomes resolve the evolution of fungal bioluminescence.</title>
        <authorList>
            <person name="Tsai I.J."/>
        </authorList>
    </citation>
    <scope>NUCLEOTIDE SEQUENCE</scope>
    <source>
        <strain evidence="7">110903Hualien_Pintung</strain>
    </source>
</reference>
<gene>
    <name evidence="7" type="ORF">HMN09_01361000</name>
</gene>
<dbReference type="PANTHER" id="PTHR20982:SF3">
    <property type="entry name" value="MITOCHONDRIAL RIBOSOME RECYCLING FACTOR PSEUDO 1"/>
    <property type="match status" value="1"/>
</dbReference>
<keyword evidence="4" id="KW-0175">Coiled coil</keyword>
<sequence length="282" mass="31793">MSALRLRAVLSLCQRPVLARAAQPAILPQRQLHASQPRYAKKNRDTKSKHSDDRDVEPVDDDAPRGSRRGPKSTAEFVPGSRQPITDEAARAEYKQADDKMTAAVEWFRKECAAVETRATGRVTPAVLDPVRVNMDGREVRLTEVATVGVRDGSVLIVTVFDDQNVKQVEKALYDSKLPNIVPQRHDSRTIRIPIPKRVFRSSQPTVESNLALVTAASRQSEDVRVQIRKAHQASLKRGNYKKHSIELEEFQKLVDRHVAEVDKIVAELKKATERRSEEKIE</sequence>
<dbReference type="GO" id="GO:0006412">
    <property type="term" value="P:translation"/>
    <property type="evidence" value="ECO:0007669"/>
    <property type="project" value="UniProtKB-KW"/>
</dbReference>
<dbReference type="PANTHER" id="PTHR20982">
    <property type="entry name" value="RIBOSOME RECYCLING FACTOR"/>
    <property type="match status" value="1"/>
</dbReference>
<feature type="domain" description="Ribosome recycling factor" evidence="6">
    <location>
        <begin position="117"/>
        <end position="271"/>
    </location>
</feature>
<dbReference type="AlphaFoldDB" id="A0A8H6VT59"/>
<dbReference type="EMBL" id="JACAZE010000030">
    <property type="protein sequence ID" value="KAF7289128.1"/>
    <property type="molecule type" value="Genomic_DNA"/>
</dbReference>
<comment type="function">
    <text evidence="3">Necessary for protein synthesis in mitochondria. Functions as a ribosome recycling factor in mitochondria.</text>
</comment>
<accession>A0A8H6VT59</accession>
<evidence type="ECO:0000256" key="5">
    <source>
        <dbReference type="SAM" id="MobiDB-lite"/>
    </source>
</evidence>
<dbReference type="GO" id="GO:0005739">
    <property type="term" value="C:mitochondrion"/>
    <property type="evidence" value="ECO:0007669"/>
    <property type="project" value="TreeGrafter"/>
</dbReference>
<feature type="region of interest" description="Disordered" evidence="5">
    <location>
        <begin position="28"/>
        <end position="86"/>
    </location>
</feature>